<evidence type="ECO:0000256" key="1">
    <source>
        <dbReference type="SAM" id="MobiDB-lite"/>
    </source>
</evidence>
<reference evidence="3 4" key="1">
    <citation type="submission" date="2014-02" db="EMBL/GenBank/DDBJ databases">
        <authorList>
            <person name="Genoscope - CEA"/>
        </authorList>
    </citation>
    <scope>NUCLEOTIDE SEQUENCE [LARGE SCALE GENOMIC DNA]</scope>
    <source>
        <strain evidence="3 4">PCC 8005</strain>
    </source>
</reference>
<gene>
    <name evidence="3" type="ORF">ARTHRO_10991</name>
</gene>
<keyword evidence="2" id="KW-1133">Transmembrane helix</keyword>
<name>A0A9P1KC43_9CYAN</name>
<dbReference type="Proteomes" id="UP000032946">
    <property type="component" value="Chromosome"/>
</dbReference>
<feature type="compositionally biased region" description="Basic and acidic residues" evidence="1">
    <location>
        <begin position="225"/>
        <end position="240"/>
    </location>
</feature>
<proteinExistence type="predicted"/>
<organism evidence="3 4">
    <name type="scientific">Limnospira indica PCC 8005</name>
    <dbReference type="NCBI Taxonomy" id="376219"/>
    <lineage>
        <taxon>Bacteria</taxon>
        <taxon>Bacillati</taxon>
        <taxon>Cyanobacteriota</taxon>
        <taxon>Cyanophyceae</taxon>
        <taxon>Oscillatoriophycideae</taxon>
        <taxon>Oscillatoriales</taxon>
        <taxon>Sirenicapillariaceae</taxon>
        <taxon>Limnospira</taxon>
    </lineage>
</organism>
<feature type="compositionally biased region" description="Basic and acidic residues" evidence="1">
    <location>
        <begin position="205"/>
        <end position="218"/>
    </location>
</feature>
<feature type="transmembrane region" description="Helical" evidence="2">
    <location>
        <begin position="157"/>
        <end position="177"/>
    </location>
</feature>
<keyword evidence="2" id="KW-0472">Membrane</keyword>
<keyword evidence="2" id="KW-0812">Transmembrane</keyword>
<evidence type="ECO:0000313" key="3">
    <source>
        <dbReference type="EMBL" id="CDM93318.1"/>
    </source>
</evidence>
<keyword evidence="4" id="KW-1185">Reference proteome</keyword>
<dbReference type="RefSeq" id="WP_008057424.1">
    <property type="nucleotide sequence ID" value="NZ_FO818640.1"/>
</dbReference>
<sequence length="240" mass="27980">MSNDTQNKDKLFSKKTSFYSIFEKYLENSSVVKHPMYQEKIKTLSPYICEMDQLYQGKHDLDNLEFSQTLKTLISNFLELTKQYFSGIDNQKITQGLETLSKTFELPGTKINQPVTELRHEFLQCWDNFIQEILITLEDKNNQQKLKNSQNNSTSKIFAFMVILSLLLGLPLAFIIVELQTSSNELPHRENQSFPEDSSLENDAQTEHFLPEKRDKSYDASPDSKFQDFKEKEIDRLPSP</sequence>
<evidence type="ECO:0000256" key="2">
    <source>
        <dbReference type="SAM" id="Phobius"/>
    </source>
</evidence>
<dbReference type="EMBL" id="FO818640">
    <property type="protein sequence ID" value="CDM93318.1"/>
    <property type="molecule type" value="Genomic_DNA"/>
</dbReference>
<evidence type="ECO:0000313" key="4">
    <source>
        <dbReference type="Proteomes" id="UP000032946"/>
    </source>
</evidence>
<accession>A0A9P1KC43</accession>
<dbReference type="AlphaFoldDB" id="A0A9P1KC43"/>
<feature type="region of interest" description="Disordered" evidence="1">
    <location>
        <begin position="186"/>
        <end position="240"/>
    </location>
</feature>
<protein>
    <submittedName>
        <fullName evidence="3">Uncharacterized protein</fullName>
    </submittedName>
</protein>